<evidence type="ECO:0000313" key="4">
    <source>
        <dbReference type="Proteomes" id="UP000663870"/>
    </source>
</evidence>
<evidence type="ECO:0000313" key="3">
    <source>
        <dbReference type="EMBL" id="CAF1390367.1"/>
    </source>
</evidence>
<feature type="compositionally biased region" description="Basic residues" evidence="1">
    <location>
        <begin position="289"/>
        <end position="299"/>
    </location>
</feature>
<proteinExistence type="predicted"/>
<dbReference type="Proteomes" id="UP000663870">
    <property type="component" value="Unassembled WGS sequence"/>
</dbReference>
<dbReference type="EMBL" id="CAJNOL010001608">
    <property type="protein sequence ID" value="CAF1390367.1"/>
    <property type="molecule type" value="Genomic_DNA"/>
</dbReference>
<accession>A0A815K9R7</accession>
<dbReference type="EMBL" id="CAJNOH010000938">
    <property type="protein sequence ID" value="CAF1151267.1"/>
    <property type="molecule type" value="Genomic_DNA"/>
</dbReference>
<sequence length="317" mass="36382">MLKITVDTSILPKNIFSLHDQHFYDIIIQVTGSEGIVDLLKAQSINNISAFLLTSDIFEILTWDADEFIDLQKRCSIELRNNTFMIRPGLKANIEYLRELFTKKNEEYAKELKHKQQQQQHRFSLSPITTDLSLTSTSTIDTSNNSNSFSTPTTNFSAPLTTTTTTSDDPKQIIINTIEKWSIENVEFFDNNDFVLTEGVHYDLIILNMNDVFIQCKCNEKDNQKCTLMRKLRGLKINDEQQEQINDDSNTSTTARLPFLSSQPLYQQPLTETVAVATFLNDSTNKPTAKPKKGKRNNKRLAENYVDNSYETKRTKI</sequence>
<dbReference type="Proteomes" id="UP000663854">
    <property type="component" value="Unassembled WGS sequence"/>
</dbReference>
<comment type="caution">
    <text evidence="3">The sequence shown here is derived from an EMBL/GenBank/DDBJ whole genome shotgun (WGS) entry which is preliminary data.</text>
</comment>
<feature type="region of interest" description="Disordered" evidence="1">
    <location>
        <begin position="283"/>
        <end position="317"/>
    </location>
</feature>
<reference evidence="3" key="1">
    <citation type="submission" date="2021-02" db="EMBL/GenBank/DDBJ databases">
        <authorList>
            <person name="Nowell W R."/>
        </authorList>
    </citation>
    <scope>NUCLEOTIDE SEQUENCE</scope>
</reference>
<evidence type="ECO:0000256" key="1">
    <source>
        <dbReference type="SAM" id="MobiDB-lite"/>
    </source>
</evidence>
<dbReference type="AlphaFoldDB" id="A0A815K9R7"/>
<name>A0A815K9R7_9BILA</name>
<gene>
    <name evidence="3" type="ORF">JXQ802_LOCUS34173</name>
    <name evidence="2" type="ORF">PYM288_LOCUS22239</name>
</gene>
<organism evidence="3 4">
    <name type="scientific">Rotaria sordida</name>
    <dbReference type="NCBI Taxonomy" id="392033"/>
    <lineage>
        <taxon>Eukaryota</taxon>
        <taxon>Metazoa</taxon>
        <taxon>Spiralia</taxon>
        <taxon>Gnathifera</taxon>
        <taxon>Rotifera</taxon>
        <taxon>Eurotatoria</taxon>
        <taxon>Bdelloidea</taxon>
        <taxon>Philodinida</taxon>
        <taxon>Philodinidae</taxon>
        <taxon>Rotaria</taxon>
    </lineage>
</organism>
<keyword evidence="4" id="KW-1185">Reference proteome</keyword>
<protein>
    <submittedName>
        <fullName evidence="3">Uncharacterized protein</fullName>
    </submittedName>
</protein>
<evidence type="ECO:0000313" key="2">
    <source>
        <dbReference type="EMBL" id="CAF1151267.1"/>
    </source>
</evidence>